<evidence type="ECO:0000313" key="1">
    <source>
        <dbReference type="EMBL" id="SVD55959.1"/>
    </source>
</evidence>
<dbReference type="InterPro" id="IPR036278">
    <property type="entry name" value="Sialidase_sf"/>
</dbReference>
<sequence>AAIGQAFGPNNDRGVYKTVNGGKTWERVLYISDTVGFSDIELLPSNPNIVFATAWKAERKPWTIISGGDQDEGGLYKSVDGGISWGKITEGMPSGLIGKIDLAIPKSHSNIVYALVEAPDDEGGLYKSIDQGKTFDLISSAEVIRTRPFYYGNVDVHPHNPDVVFVMATRNMKSVDGGMTWQRLRPPHGDNHDMWINPSNPDLFIQSNDGGANVTHNGGETWSTQFNQPTAELYQVEVDDQYPYWLYAGQQDNSTTIATPSMPPFRSQDPAAWLVDSGG</sequence>
<accession>A0A382WB95</accession>
<dbReference type="EMBL" id="UINC01158422">
    <property type="protein sequence ID" value="SVD55959.1"/>
    <property type="molecule type" value="Genomic_DNA"/>
</dbReference>
<dbReference type="PANTHER" id="PTHR12106">
    <property type="entry name" value="SORTILIN RELATED"/>
    <property type="match status" value="1"/>
</dbReference>
<gene>
    <name evidence="1" type="ORF">METZ01_LOCUS408813</name>
</gene>
<proteinExistence type="predicted"/>
<dbReference type="Gene3D" id="2.130.10.10">
    <property type="entry name" value="YVTN repeat-like/Quinoprotein amine dehydrogenase"/>
    <property type="match status" value="2"/>
</dbReference>
<dbReference type="InterPro" id="IPR050310">
    <property type="entry name" value="VPS10-sortilin"/>
</dbReference>
<dbReference type="InterPro" id="IPR015943">
    <property type="entry name" value="WD40/YVTN_repeat-like_dom_sf"/>
</dbReference>
<dbReference type="AlphaFoldDB" id="A0A382WB95"/>
<protein>
    <recommendedName>
        <fullName evidence="2">Sortilin N-terminal domain-containing protein</fullName>
    </recommendedName>
</protein>
<dbReference type="PANTHER" id="PTHR12106:SF27">
    <property type="entry name" value="SORTILIN-RELATED RECEPTOR"/>
    <property type="match status" value="1"/>
</dbReference>
<organism evidence="1">
    <name type="scientific">marine metagenome</name>
    <dbReference type="NCBI Taxonomy" id="408172"/>
    <lineage>
        <taxon>unclassified sequences</taxon>
        <taxon>metagenomes</taxon>
        <taxon>ecological metagenomes</taxon>
    </lineage>
</organism>
<feature type="non-terminal residue" evidence="1">
    <location>
        <position position="279"/>
    </location>
</feature>
<dbReference type="SUPFAM" id="SSF50939">
    <property type="entry name" value="Sialidases"/>
    <property type="match status" value="1"/>
</dbReference>
<reference evidence="1" key="1">
    <citation type="submission" date="2018-05" db="EMBL/GenBank/DDBJ databases">
        <authorList>
            <person name="Lanie J.A."/>
            <person name="Ng W.-L."/>
            <person name="Kazmierczak K.M."/>
            <person name="Andrzejewski T.M."/>
            <person name="Davidsen T.M."/>
            <person name="Wayne K.J."/>
            <person name="Tettelin H."/>
            <person name="Glass J.I."/>
            <person name="Rusch D."/>
            <person name="Podicherti R."/>
            <person name="Tsui H.-C.T."/>
            <person name="Winkler M.E."/>
        </authorList>
    </citation>
    <scope>NUCLEOTIDE SEQUENCE</scope>
</reference>
<evidence type="ECO:0008006" key="2">
    <source>
        <dbReference type="Google" id="ProtNLM"/>
    </source>
</evidence>
<name>A0A382WB95_9ZZZZ</name>
<feature type="non-terminal residue" evidence="1">
    <location>
        <position position="1"/>
    </location>
</feature>